<dbReference type="FunCoup" id="A0A7R8U9P1">
    <property type="interactions" value="385"/>
</dbReference>
<dbReference type="PANTHER" id="PTHR12844:SF42">
    <property type="entry name" value="CONNECTOR ENHANCER OF KSR PROTEIN CNK"/>
    <property type="match status" value="1"/>
</dbReference>
<dbReference type="InterPro" id="IPR001478">
    <property type="entry name" value="PDZ"/>
</dbReference>
<feature type="compositionally biased region" description="Polar residues" evidence="3">
    <location>
        <begin position="864"/>
        <end position="888"/>
    </location>
</feature>
<feature type="region of interest" description="Disordered" evidence="3">
    <location>
        <begin position="562"/>
        <end position="622"/>
    </location>
</feature>
<feature type="domain" description="SAM" evidence="5">
    <location>
        <begin position="9"/>
        <end position="74"/>
    </location>
</feature>
<dbReference type="EMBL" id="LR899009">
    <property type="protein sequence ID" value="CAD7076704.1"/>
    <property type="molecule type" value="Genomic_DNA"/>
</dbReference>
<dbReference type="InterPro" id="IPR001849">
    <property type="entry name" value="PH_domain"/>
</dbReference>
<dbReference type="InterPro" id="IPR001660">
    <property type="entry name" value="SAM"/>
</dbReference>
<feature type="region of interest" description="Disordered" evidence="3">
    <location>
        <begin position="1409"/>
        <end position="1453"/>
    </location>
</feature>
<dbReference type="InterPro" id="IPR049628">
    <property type="entry name" value="CNK1-3_SAM"/>
</dbReference>
<dbReference type="Gene3D" id="1.10.150.50">
    <property type="entry name" value="Transcription Factor, Ets-1"/>
    <property type="match status" value="1"/>
</dbReference>
<evidence type="ECO:0000259" key="6">
    <source>
        <dbReference type="PROSITE" id="PS50106"/>
    </source>
</evidence>
<evidence type="ECO:0000259" key="4">
    <source>
        <dbReference type="PROSITE" id="PS50003"/>
    </source>
</evidence>
<dbReference type="PROSITE" id="PS50105">
    <property type="entry name" value="SAM_DOMAIN"/>
    <property type="match status" value="1"/>
</dbReference>
<dbReference type="InterPro" id="IPR011993">
    <property type="entry name" value="PH-like_dom_sf"/>
</dbReference>
<feature type="compositionally biased region" description="Polar residues" evidence="3">
    <location>
        <begin position="1423"/>
        <end position="1432"/>
    </location>
</feature>
<dbReference type="InterPro" id="IPR051566">
    <property type="entry name" value="CNKSR"/>
</dbReference>
<feature type="compositionally biased region" description="Basic residues" evidence="3">
    <location>
        <begin position="1255"/>
        <end position="1267"/>
    </location>
</feature>
<dbReference type="FunFam" id="2.30.42.10:FF:000060">
    <property type="entry name" value="Connector enhancer of kinase suppressor of Ras 2"/>
    <property type="match status" value="1"/>
</dbReference>
<reference evidence="8 9" key="1">
    <citation type="submission" date="2020-11" db="EMBL/GenBank/DDBJ databases">
        <authorList>
            <person name="Wallbank WR R."/>
            <person name="Pardo Diaz C."/>
            <person name="Kozak K."/>
            <person name="Martin S."/>
            <person name="Jiggins C."/>
            <person name="Moest M."/>
            <person name="Warren A I."/>
            <person name="Generalovic N T."/>
            <person name="Byers J.R.P. K."/>
            <person name="Montejo-Kovacevich G."/>
            <person name="Yen C E."/>
        </authorList>
    </citation>
    <scope>NUCLEOTIDE SEQUENCE [LARGE SCALE GENOMIC DNA]</scope>
</reference>
<evidence type="ECO:0000313" key="8">
    <source>
        <dbReference type="EMBL" id="CAD7076704.1"/>
    </source>
</evidence>
<comment type="similarity">
    <text evidence="1">Belongs to the CNKSR family.</text>
</comment>
<name>A0A7R8U9P1_HERIL</name>
<evidence type="ECO:0000256" key="2">
    <source>
        <dbReference type="ARBA" id="ARBA00022553"/>
    </source>
</evidence>
<dbReference type="Pfam" id="PF10534">
    <property type="entry name" value="CRIC_ras_sig"/>
    <property type="match status" value="1"/>
</dbReference>
<dbReference type="Gene3D" id="2.30.42.10">
    <property type="match status" value="1"/>
</dbReference>
<dbReference type="PROSITE" id="PS51290">
    <property type="entry name" value="CRIC"/>
    <property type="match status" value="1"/>
</dbReference>
<dbReference type="CDD" id="cd06748">
    <property type="entry name" value="PDZ_CNK1_2_3-like"/>
    <property type="match status" value="1"/>
</dbReference>
<keyword evidence="9" id="KW-1185">Reference proteome</keyword>
<evidence type="ECO:0008006" key="10">
    <source>
        <dbReference type="Google" id="ProtNLM"/>
    </source>
</evidence>
<organism evidence="8 9">
    <name type="scientific">Hermetia illucens</name>
    <name type="common">Black soldier fly</name>
    <dbReference type="NCBI Taxonomy" id="343691"/>
    <lineage>
        <taxon>Eukaryota</taxon>
        <taxon>Metazoa</taxon>
        <taxon>Ecdysozoa</taxon>
        <taxon>Arthropoda</taxon>
        <taxon>Hexapoda</taxon>
        <taxon>Insecta</taxon>
        <taxon>Pterygota</taxon>
        <taxon>Neoptera</taxon>
        <taxon>Endopterygota</taxon>
        <taxon>Diptera</taxon>
        <taxon>Brachycera</taxon>
        <taxon>Stratiomyomorpha</taxon>
        <taxon>Stratiomyidae</taxon>
        <taxon>Hermetiinae</taxon>
        <taxon>Hermetia</taxon>
    </lineage>
</organism>
<keyword evidence="2" id="KW-0597">Phosphoprotein</keyword>
<feature type="region of interest" description="Disordered" evidence="3">
    <location>
        <begin position="1001"/>
        <end position="1027"/>
    </location>
</feature>
<dbReference type="InterPro" id="IPR036034">
    <property type="entry name" value="PDZ_sf"/>
</dbReference>
<feature type="region of interest" description="Disordered" evidence="3">
    <location>
        <begin position="833"/>
        <end position="891"/>
    </location>
</feature>
<evidence type="ECO:0000313" key="9">
    <source>
        <dbReference type="Proteomes" id="UP000594454"/>
    </source>
</evidence>
<dbReference type="InParanoid" id="A0A7R8U9P1"/>
<feature type="compositionally biased region" description="Low complexity" evidence="3">
    <location>
        <begin position="1193"/>
        <end position="1202"/>
    </location>
</feature>
<feature type="region of interest" description="Disordered" evidence="3">
    <location>
        <begin position="1185"/>
        <end position="1235"/>
    </location>
</feature>
<dbReference type="SUPFAM" id="SSF47769">
    <property type="entry name" value="SAM/Pointed domain"/>
    <property type="match status" value="1"/>
</dbReference>
<dbReference type="Pfam" id="PF00169">
    <property type="entry name" value="PH"/>
    <property type="match status" value="1"/>
</dbReference>
<dbReference type="SMART" id="SM00228">
    <property type="entry name" value="PDZ"/>
    <property type="match status" value="1"/>
</dbReference>
<dbReference type="PANTHER" id="PTHR12844">
    <property type="entry name" value="CONNECTOR ENCHANCER OF KINASE SUPPRESSOR OF RAS"/>
    <property type="match status" value="1"/>
</dbReference>
<dbReference type="Pfam" id="PF00595">
    <property type="entry name" value="PDZ"/>
    <property type="match status" value="1"/>
</dbReference>
<dbReference type="CDD" id="cd09511">
    <property type="entry name" value="SAM_CNK1_2_3-suppressor"/>
    <property type="match status" value="1"/>
</dbReference>
<dbReference type="PROSITE" id="PS50106">
    <property type="entry name" value="PDZ"/>
    <property type="match status" value="1"/>
</dbReference>
<feature type="compositionally biased region" description="Acidic residues" evidence="3">
    <location>
        <begin position="835"/>
        <end position="844"/>
    </location>
</feature>
<dbReference type="SUPFAM" id="SSF50156">
    <property type="entry name" value="PDZ domain-like"/>
    <property type="match status" value="1"/>
</dbReference>
<evidence type="ECO:0000259" key="7">
    <source>
        <dbReference type="PROSITE" id="PS51290"/>
    </source>
</evidence>
<dbReference type="SMART" id="SM00454">
    <property type="entry name" value="SAM"/>
    <property type="match status" value="1"/>
</dbReference>
<gene>
    <name evidence="8" type="ORF">HERILL_LOCUS104</name>
</gene>
<accession>A0A7R8U9P1</accession>
<evidence type="ECO:0000256" key="3">
    <source>
        <dbReference type="SAM" id="MobiDB-lite"/>
    </source>
</evidence>
<dbReference type="SMART" id="SM00233">
    <property type="entry name" value="PH"/>
    <property type="match status" value="1"/>
</dbReference>
<dbReference type="InterPro" id="IPR017874">
    <property type="entry name" value="CRIC_domain"/>
</dbReference>
<dbReference type="OMA" id="RMFHEVR"/>
<dbReference type="PROSITE" id="PS50003">
    <property type="entry name" value="PH_DOMAIN"/>
    <property type="match status" value="1"/>
</dbReference>
<feature type="region of interest" description="Disordered" evidence="3">
    <location>
        <begin position="1362"/>
        <end position="1381"/>
    </location>
</feature>
<dbReference type="Gene3D" id="2.30.29.30">
    <property type="entry name" value="Pleckstrin-homology domain (PH domain)/Phosphotyrosine-binding domain (PTB)"/>
    <property type="match status" value="1"/>
</dbReference>
<feature type="compositionally biased region" description="Low complexity" evidence="3">
    <location>
        <begin position="1409"/>
        <end position="1422"/>
    </location>
</feature>
<feature type="region of interest" description="Disordered" evidence="3">
    <location>
        <begin position="1114"/>
        <end position="1160"/>
    </location>
</feature>
<dbReference type="OrthoDB" id="74412at2759"/>
<dbReference type="InterPro" id="IPR013761">
    <property type="entry name" value="SAM/pointed_sf"/>
</dbReference>
<protein>
    <recommendedName>
        <fullName evidence="10">Connector enhancer of kinase suppressor of ras 3</fullName>
    </recommendedName>
</protein>
<feature type="domain" description="PH" evidence="4">
    <location>
        <begin position="704"/>
        <end position="802"/>
    </location>
</feature>
<feature type="region of interest" description="Disordered" evidence="3">
    <location>
        <begin position="460"/>
        <end position="485"/>
    </location>
</feature>
<dbReference type="Pfam" id="PF00536">
    <property type="entry name" value="SAM_1"/>
    <property type="match status" value="1"/>
</dbReference>
<dbReference type="SUPFAM" id="SSF50729">
    <property type="entry name" value="PH domain-like"/>
    <property type="match status" value="1"/>
</dbReference>
<feature type="region of interest" description="Disordered" evidence="3">
    <location>
        <begin position="1254"/>
        <end position="1274"/>
    </location>
</feature>
<sequence length="1467" mass="162621">MAYINVAEWTPDQVTDWLKGLDDSMRHYVHSFTNNEVGGKQLLNIRPYELEQLGMIWIGHQEIVLEAVEHLRNFHYNIDKENLQFLALHVATAARNLYKQLNYHCDKSKLETQLLNDISRTIATTKPIIGWLDRSPFKGQLQFNEIRKNMLRLGLEMAASAQRDRFVENPVDQISALAEKLAKLADYIIQDITDPMLLQPCALNLVTLKKRESELGFNVVPSYHGIHQISDIKHNSPAHNSGKIEDGDEIVQIHYQTVVGWQYKSVMMQLRESSPDVLITLKKCPKHTKIYGQIYMQPYRLPSKKRALPGRWGDNLPSPRPAPSNVLAVEDFTLPLKIAEKHNSSDTDSSCSDILTPTDLKSPDNQRLYMPKPRAVLQRRNTICGTELTHLKNIGNIPFWDERKLRQNDEASSPSLRDKSVSFGFGLEIAARPATCLGLAGNSKFNEHLLSGMNNSLSQVSTDKHGTKGEGTVAGNEGGKSKPGVSKVVRFDASMNSDNYPVDNKYTCNVENTILETFEPIPYADEDDVNQCFEEDRSARNKANSVEPVQCINAAVVNRRGRLDKSHSTPAYDNTGEESDTPPAIEPRKEFLQSTPPPAPPPRPKRQVELQPPAIPPSPKPQLLLQHDKVSLQYQPTPLKPSPLSQTNNSVLSTTASVHQHPKEQAIKEESELVTPTKTKSLTLKKKNSLLAKRRSVTLKSLGTSDIQGHLYRRTKDRQGITFWAKLYFVLIETILYGFKRKDSRKASCMVVLPGFTVSLAKEVHSKQFAFKVYHQLKTLYFAAESVEALNQWMEYIQQATLQQEKPNIRNDTSAVGFSATPTTDAIREIFSETDNTDDEEDELVTSGPGKQLTTPSPIPSIHLSKSGSGQFGSPGSLTPDNAATGSPSKHERYLGSLKKLAAFKSGTEKKPSSSDIPVPTAQFRSYRKVPGGTHGLQIGTNTSGIYHQDGMMSGSIGATGMSVNYTAERVRKQSITSTYSTDSKGGMGSDVDNILNGDGRTHSSVGVHCQGDTSPKSDNPKKLRKNSPYNYIHASNPNLVEFDFHTSKAMDCSLPKINVVSNAWDPHNNPQGRVTLMDLMLRKKEEEARDNYNNRVQLGVEKKEDLVRVLSSRKDHMHNGSGSTLGHGSGGKLSKIQSRSLPKTPDYEMSFNPDDEDIKRTRTKEGLKLRDFGYEFIYGDEPANTDLHKASRSSSSATDKSSSSKKKVASSHGTVVATESGSSTDKSSRGGSFKKTKGKFEAFKTSSEKLFNKPFKHSDHHHHKSGKSSSHATFAPLTLPLNKKTNIYAHSFGASDNLTPPQSNIKKSHTYNSEFKDKKIENNRKNSAPVPILTKFVMATKTPKERKLLGSPSLHRAIFGRQHSNNNTSGGGGGADLDHETFSPMIFGKAGHGTSEAINAIGNEDLSSISQQSSTLPQTSSAGTSTHSTPDYPNMEYPPVFEPETYSLSDPNASLTLLRRRNDLNE</sequence>
<feature type="domain" description="PDZ" evidence="6">
    <location>
        <begin position="205"/>
        <end position="285"/>
    </location>
</feature>
<dbReference type="Proteomes" id="UP000594454">
    <property type="component" value="Chromosome 1"/>
</dbReference>
<feature type="domain" description="CRIC" evidence="7">
    <location>
        <begin position="82"/>
        <end position="168"/>
    </location>
</feature>
<evidence type="ECO:0000256" key="1">
    <source>
        <dbReference type="ARBA" id="ARBA00009498"/>
    </source>
</evidence>
<evidence type="ECO:0000259" key="5">
    <source>
        <dbReference type="PROSITE" id="PS50105"/>
    </source>
</evidence>
<proteinExistence type="inferred from homology"/>